<comment type="caution">
    <text evidence="3">The sequence shown here is derived from an EMBL/GenBank/DDBJ whole genome shotgun (WGS) entry which is preliminary data.</text>
</comment>
<reference evidence="3 4" key="1">
    <citation type="journal article" date="2023" name="Commun. Biol.">
        <title>Reorganization of the ancestral sex-determining regions during the evolution of trioecy in Pleodorina starrii.</title>
        <authorList>
            <person name="Takahashi K."/>
            <person name="Suzuki S."/>
            <person name="Kawai-Toyooka H."/>
            <person name="Yamamoto K."/>
            <person name="Hamaji T."/>
            <person name="Ootsuki R."/>
            <person name="Yamaguchi H."/>
            <person name="Kawachi M."/>
            <person name="Higashiyama T."/>
            <person name="Nozaki H."/>
        </authorList>
    </citation>
    <scope>NUCLEOTIDE SEQUENCE [LARGE SCALE GENOMIC DNA]</scope>
    <source>
        <strain evidence="3 4">NIES-4479</strain>
    </source>
</reference>
<evidence type="ECO:0000313" key="3">
    <source>
        <dbReference type="EMBL" id="GLC50954.1"/>
    </source>
</evidence>
<keyword evidence="4" id="KW-1185">Reference proteome</keyword>
<dbReference type="Proteomes" id="UP001165080">
    <property type="component" value="Unassembled WGS sequence"/>
</dbReference>
<dbReference type="PROSITE" id="PS50287">
    <property type="entry name" value="SRCR_2"/>
    <property type="match status" value="1"/>
</dbReference>
<gene>
    <name evidence="3" type="primary">PLESTMB000511</name>
    <name evidence="3" type="ORF">PLESTB_000450400</name>
</gene>
<evidence type="ECO:0000256" key="1">
    <source>
        <dbReference type="ARBA" id="ARBA00023157"/>
    </source>
</evidence>
<name>A0A9W6EZS9_9CHLO</name>
<sequence length="327" mass="34035">MVVAHAPEALLAGCVCDAGSVPHLTRLLDRILTAVAPVVQTSHRQWIETWLPAAEALLCAIEEPRQQLQHLQTEPAGMGTIQALIRVATAGADAFLATETGQRFAHALEAEGFGLRAVIEAIRGAEVTEAVHALASLFDVGTSSSSSSIDKTLQAFSTAAGCRARLLPGTLYLQGLSALAQAIADAAMSLGIDETDRAPFQEFSSSLLAQVQDEWVRLSALYAAVCDAHSSGGSGEPSSGAGITLLSSTRTDSISTSTTARRTLAEAGVNSGVRLVGGSSSSSGRLEVLYQGTWGSLWLVPCACGLARYDHADDGAAKCSSRTTVRR</sequence>
<dbReference type="InterPro" id="IPR036772">
    <property type="entry name" value="SRCR-like_dom_sf"/>
</dbReference>
<proteinExistence type="predicted"/>
<protein>
    <recommendedName>
        <fullName evidence="2">SRCR domain-containing protein</fullName>
    </recommendedName>
</protein>
<evidence type="ECO:0000259" key="2">
    <source>
        <dbReference type="PROSITE" id="PS50287"/>
    </source>
</evidence>
<accession>A0A9W6EZS9</accession>
<keyword evidence="1" id="KW-1015">Disulfide bond</keyword>
<dbReference type="EMBL" id="BRXU01000004">
    <property type="protein sequence ID" value="GLC50954.1"/>
    <property type="molecule type" value="Genomic_DNA"/>
</dbReference>
<feature type="domain" description="SRCR" evidence="2">
    <location>
        <begin position="273"/>
        <end position="297"/>
    </location>
</feature>
<dbReference type="InterPro" id="IPR001190">
    <property type="entry name" value="SRCR"/>
</dbReference>
<evidence type="ECO:0000313" key="4">
    <source>
        <dbReference type="Proteomes" id="UP001165080"/>
    </source>
</evidence>
<dbReference type="GO" id="GO:0016020">
    <property type="term" value="C:membrane"/>
    <property type="evidence" value="ECO:0007669"/>
    <property type="project" value="InterPro"/>
</dbReference>
<organism evidence="3 4">
    <name type="scientific">Pleodorina starrii</name>
    <dbReference type="NCBI Taxonomy" id="330485"/>
    <lineage>
        <taxon>Eukaryota</taxon>
        <taxon>Viridiplantae</taxon>
        <taxon>Chlorophyta</taxon>
        <taxon>core chlorophytes</taxon>
        <taxon>Chlorophyceae</taxon>
        <taxon>CS clade</taxon>
        <taxon>Chlamydomonadales</taxon>
        <taxon>Volvocaceae</taxon>
        <taxon>Pleodorina</taxon>
    </lineage>
</organism>
<dbReference type="SUPFAM" id="SSF56487">
    <property type="entry name" value="SRCR-like"/>
    <property type="match status" value="1"/>
</dbReference>
<dbReference type="Gene3D" id="3.10.250.10">
    <property type="entry name" value="SRCR-like domain"/>
    <property type="match status" value="1"/>
</dbReference>
<dbReference type="AlphaFoldDB" id="A0A9W6EZS9"/>